<dbReference type="InterPro" id="IPR033693">
    <property type="entry name" value="PGPEP1_Glu_AS"/>
</dbReference>
<evidence type="ECO:0000256" key="6">
    <source>
        <dbReference type="ARBA" id="ARBA00022670"/>
    </source>
</evidence>
<keyword evidence="7" id="KW-0378">Hydrolase</keyword>
<dbReference type="EC" id="3.4.19.3" evidence="9"/>
<dbReference type="Pfam" id="PF01470">
    <property type="entry name" value="Peptidase_C15"/>
    <property type="match status" value="1"/>
</dbReference>
<evidence type="ECO:0000256" key="9">
    <source>
        <dbReference type="PROSITE-ProRule" id="PRU10076"/>
    </source>
</evidence>
<dbReference type="Gene3D" id="3.40.630.20">
    <property type="entry name" value="Peptidase C15, pyroglutamyl peptidase I-like"/>
    <property type="match status" value="1"/>
</dbReference>
<keyword evidence="5" id="KW-0963">Cytoplasm</keyword>
<evidence type="ECO:0000256" key="1">
    <source>
        <dbReference type="ARBA" id="ARBA00001770"/>
    </source>
</evidence>
<dbReference type="GO" id="GO:0016920">
    <property type="term" value="F:pyroglutamyl-peptidase activity"/>
    <property type="evidence" value="ECO:0007669"/>
    <property type="project" value="UniProtKB-EC"/>
</dbReference>
<dbReference type="GO" id="GO:0005829">
    <property type="term" value="C:cytosol"/>
    <property type="evidence" value="ECO:0007669"/>
    <property type="project" value="InterPro"/>
</dbReference>
<sequence>MRTVLLTGFEPFAGDAVNPSGDAVRALAARWRGPERLVTEVLPVTFDGATTRLAALLEVHRPDVVVATGLAGGRAAVTPERVAVNLADARIPDNAGHRPQDAPVVDGGPAAYFATLPVKAIGAALADRGIPSTVSHTAGTFVCNAVMYAALHATDGAPVRAGFVHLPWADGTGPGDAPSLPFDRLVDALEVAVRVSLDAGDDAGGVGGEIS</sequence>
<comment type="caution">
    <text evidence="11">The sequence shown here is derived from an EMBL/GenBank/DDBJ whole genome shotgun (WGS) entry which is preliminary data.</text>
</comment>
<dbReference type="EMBL" id="LSTV01000001">
    <property type="protein sequence ID" value="OAH50993.1"/>
    <property type="molecule type" value="Genomic_DNA"/>
</dbReference>
<reference evidence="11 12" key="1">
    <citation type="submission" date="2016-02" db="EMBL/GenBank/DDBJ databases">
        <authorList>
            <person name="Wen L."/>
            <person name="He K."/>
            <person name="Yang H."/>
        </authorList>
    </citation>
    <scope>NUCLEOTIDE SEQUENCE [LARGE SCALE GENOMIC DNA]</scope>
    <source>
        <strain evidence="11 12">CD11_3</strain>
    </source>
</reference>
<evidence type="ECO:0000313" key="12">
    <source>
        <dbReference type="Proteomes" id="UP000076998"/>
    </source>
</evidence>
<evidence type="ECO:0000256" key="3">
    <source>
        <dbReference type="ARBA" id="ARBA00004496"/>
    </source>
</evidence>
<dbReference type="InterPro" id="IPR029762">
    <property type="entry name" value="PGP-I_bact-type"/>
</dbReference>
<dbReference type="NCBIfam" id="TIGR00504">
    <property type="entry name" value="pyro_pdase"/>
    <property type="match status" value="1"/>
</dbReference>
<dbReference type="AlphaFoldDB" id="A0A177KC82"/>
<comment type="similarity">
    <text evidence="4">Belongs to the peptidase C15 family.</text>
</comment>
<dbReference type="PANTHER" id="PTHR23402">
    <property type="entry name" value="PROTEASE FAMILY C15 PYROGLUTAMYL-PEPTIDASE I-RELATED"/>
    <property type="match status" value="1"/>
</dbReference>
<dbReference type="GO" id="GO:0006508">
    <property type="term" value="P:proteolysis"/>
    <property type="evidence" value="ECO:0007669"/>
    <property type="project" value="UniProtKB-KW"/>
</dbReference>
<accession>A0A177KC82</accession>
<protein>
    <recommendedName>
        <fullName evidence="9">Pyroglutamyl-peptidase I</fullName>
        <ecNumber evidence="9">3.4.19.3</ecNumber>
    </recommendedName>
</protein>
<evidence type="ECO:0000256" key="2">
    <source>
        <dbReference type="ARBA" id="ARBA00002280"/>
    </source>
</evidence>
<dbReference type="RefSeq" id="WP_064001506.1">
    <property type="nucleotide sequence ID" value="NZ_LSTV01000001.1"/>
</dbReference>
<keyword evidence="8" id="KW-0788">Thiol protease</keyword>
<dbReference type="PROSITE" id="PS01333">
    <property type="entry name" value="PYRASE_GLU"/>
    <property type="match status" value="1"/>
</dbReference>
<dbReference type="PRINTS" id="PR00706">
    <property type="entry name" value="PYROGLUPTASE"/>
</dbReference>
<evidence type="ECO:0000256" key="4">
    <source>
        <dbReference type="ARBA" id="ARBA00006641"/>
    </source>
</evidence>
<feature type="active site" evidence="9">
    <location>
        <position position="80"/>
    </location>
</feature>
<dbReference type="PROSITE" id="PS01334">
    <property type="entry name" value="PYRASE_CYS"/>
    <property type="match status" value="1"/>
</dbReference>
<proteinExistence type="inferred from homology"/>
<dbReference type="PANTHER" id="PTHR23402:SF1">
    <property type="entry name" value="PYROGLUTAMYL-PEPTIDASE I"/>
    <property type="match status" value="1"/>
</dbReference>
<name>A0A177KC82_9MICO</name>
<evidence type="ECO:0000256" key="10">
    <source>
        <dbReference type="PROSITE-ProRule" id="PRU10077"/>
    </source>
</evidence>
<dbReference type="InterPro" id="IPR036440">
    <property type="entry name" value="Peptidase_C15-like_sf"/>
</dbReference>
<dbReference type="SUPFAM" id="SSF53182">
    <property type="entry name" value="Pyrrolidone carboxyl peptidase (pyroglutamate aminopeptidase)"/>
    <property type="match status" value="1"/>
</dbReference>
<comment type="catalytic activity">
    <reaction evidence="1 9">
        <text>Release of an N-terminal pyroglutamyl group from a polypeptide, the second amino acid generally not being Pro.</text>
        <dbReference type="EC" id="3.4.19.3"/>
    </reaction>
</comment>
<dbReference type="PIRSF" id="PIRSF015592">
    <property type="entry name" value="Prld-crbxl_pptds"/>
    <property type="match status" value="1"/>
</dbReference>
<dbReference type="CDD" id="cd00501">
    <property type="entry name" value="Peptidase_C15"/>
    <property type="match status" value="1"/>
</dbReference>
<evidence type="ECO:0000256" key="8">
    <source>
        <dbReference type="ARBA" id="ARBA00022807"/>
    </source>
</evidence>
<dbReference type="InterPro" id="IPR033694">
    <property type="entry name" value="PGPEP1_Cys_AS"/>
</dbReference>
<evidence type="ECO:0000313" key="11">
    <source>
        <dbReference type="EMBL" id="OAH50993.1"/>
    </source>
</evidence>
<evidence type="ECO:0000256" key="5">
    <source>
        <dbReference type="ARBA" id="ARBA00022490"/>
    </source>
</evidence>
<comment type="function">
    <text evidence="2">Removes 5-oxoproline from various penultimate amino acid residues except L-proline.</text>
</comment>
<organism evidence="11 12">
    <name type="scientific">Microbacterium oleivorans</name>
    <dbReference type="NCBI Taxonomy" id="273677"/>
    <lineage>
        <taxon>Bacteria</taxon>
        <taxon>Bacillati</taxon>
        <taxon>Actinomycetota</taxon>
        <taxon>Actinomycetes</taxon>
        <taxon>Micrococcales</taxon>
        <taxon>Microbacteriaceae</taxon>
        <taxon>Microbacterium</taxon>
    </lineage>
</organism>
<gene>
    <name evidence="11" type="ORF">AYL44_01550</name>
</gene>
<dbReference type="Proteomes" id="UP000076998">
    <property type="component" value="Unassembled WGS sequence"/>
</dbReference>
<dbReference type="NCBIfam" id="NF009676">
    <property type="entry name" value="PRK13197.1"/>
    <property type="match status" value="1"/>
</dbReference>
<dbReference type="OrthoDB" id="9779738at2"/>
<dbReference type="InterPro" id="IPR016125">
    <property type="entry name" value="Peptidase_C15-like"/>
</dbReference>
<keyword evidence="6" id="KW-0645">Protease</keyword>
<comment type="subcellular location">
    <subcellularLocation>
        <location evidence="3">Cytoplasm</location>
    </subcellularLocation>
</comment>
<feature type="active site" evidence="10">
    <location>
        <position position="143"/>
    </location>
</feature>
<dbReference type="InterPro" id="IPR000816">
    <property type="entry name" value="Peptidase_C15"/>
</dbReference>
<evidence type="ECO:0000256" key="7">
    <source>
        <dbReference type="ARBA" id="ARBA00022801"/>
    </source>
</evidence>